<keyword evidence="3" id="KW-1185">Reference proteome</keyword>
<evidence type="ECO:0000313" key="3">
    <source>
        <dbReference type="Proteomes" id="UP001160390"/>
    </source>
</evidence>
<organism evidence="2 3">
    <name type="scientific">Clonostachys chloroleuca</name>
    <dbReference type="NCBI Taxonomy" id="1926264"/>
    <lineage>
        <taxon>Eukaryota</taxon>
        <taxon>Fungi</taxon>
        <taxon>Dikarya</taxon>
        <taxon>Ascomycota</taxon>
        <taxon>Pezizomycotina</taxon>
        <taxon>Sordariomycetes</taxon>
        <taxon>Hypocreomycetidae</taxon>
        <taxon>Hypocreales</taxon>
        <taxon>Bionectriaceae</taxon>
        <taxon>Clonostachys</taxon>
    </lineage>
</organism>
<evidence type="ECO:0000256" key="1">
    <source>
        <dbReference type="SAM" id="MobiDB-lite"/>
    </source>
</evidence>
<dbReference type="AlphaFoldDB" id="A0AA35M792"/>
<dbReference type="Proteomes" id="UP001160390">
    <property type="component" value="Unassembled WGS sequence"/>
</dbReference>
<gene>
    <name evidence="2" type="ORF">CCHLO57077_00006008</name>
</gene>
<protein>
    <submittedName>
        <fullName evidence="2">Uncharacterized protein</fullName>
    </submittedName>
</protein>
<proteinExistence type="predicted"/>
<name>A0AA35M792_9HYPO</name>
<reference evidence="2" key="1">
    <citation type="submission" date="2023-01" db="EMBL/GenBank/DDBJ databases">
        <authorList>
            <person name="Piombo E."/>
        </authorList>
    </citation>
    <scope>NUCLEOTIDE SEQUENCE</scope>
</reference>
<accession>A0AA35M792</accession>
<dbReference type="EMBL" id="CABFNP030001195">
    <property type="protein sequence ID" value="CAI6091841.1"/>
    <property type="molecule type" value="Genomic_DNA"/>
</dbReference>
<feature type="region of interest" description="Disordered" evidence="1">
    <location>
        <begin position="189"/>
        <end position="221"/>
    </location>
</feature>
<evidence type="ECO:0000313" key="2">
    <source>
        <dbReference type="EMBL" id="CAI6091841.1"/>
    </source>
</evidence>
<comment type="caution">
    <text evidence="2">The sequence shown here is derived from an EMBL/GenBank/DDBJ whole genome shotgun (WGS) entry which is preliminary data.</text>
</comment>
<sequence length="324" mass="36662">MRGNPFRRLVHTLPLDLHHGHVNSLTLFCDALAICGIQLNDQAASMLGSTCTVTCCPVAFYLQPGEMISSIHLIYRGEKDPFLFAGPYMVALHHIGSNLQRSYLALCAQFNALGTREAPIELHGHKPRFLLQHLHRPVNRKKSRRVQHRGHTTTARAIGRESNITCGDCFCARAYRSPVIHEIGGRVRVSIQSKPPPSETSLGTKTRRPVQGTPDSSAGRFHRHTWPVGSCFGEHNLNTLPCGEWGCSRIHHVCRCRSDESEKKYVEDIVVNNSVAAKQGLKWEYFYQDIAWWFTWQYHFLDFWTGTEATLKLTEAHIPPITTE</sequence>